<name>A0A846XKB0_9NOCA</name>
<feature type="domain" description="HTH merR-type" evidence="2">
    <location>
        <begin position="31"/>
        <end position="99"/>
    </location>
</feature>
<proteinExistence type="predicted"/>
<sequence>MQSRGGRVRCAHAAILQLEARFKSRRTGVELLDIAEVADRSGLAPSALRFYERRGLIDSAGRNGLRRTYEPDVLDRLTLIDCARGAGFTLAQIQRFLTATPDDTELRAHLAQRASQLDHDIARLTRMRDSLHHAAICTHEPLVECPRFKTAIADTDNGHSTGVRKRAVIGQITG</sequence>
<comment type="caution">
    <text evidence="3">The sequence shown here is derived from an EMBL/GenBank/DDBJ whole genome shotgun (WGS) entry which is preliminary data.</text>
</comment>
<evidence type="ECO:0000313" key="3">
    <source>
        <dbReference type="EMBL" id="NKY36442.1"/>
    </source>
</evidence>
<dbReference type="PANTHER" id="PTHR30204">
    <property type="entry name" value="REDOX-CYCLING DRUG-SENSING TRANSCRIPTIONAL ACTIVATOR SOXR"/>
    <property type="match status" value="1"/>
</dbReference>
<gene>
    <name evidence="3" type="ORF">HGA13_25730</name>
</gene>
<organism evidence="3 4">
    <name type="scientific">Nocardia speluncae</name>
    <dbReference type="NCBI Taxonomy" id="419477"/>
    <lineage>
        <taxon>Bacteria</taxon>
        <taxon>Bacillati</taxon>
        <taxon>Actinomycetota</taxon>
        <taxon>Actinomycetes</taxon>
        <taxon>Mycobacteriales</taxon>
        <taxon>Nocardiaceae</taxon>
        <taxon>Nocardia</taxon>
    </lineage>
</organism>
<protein>
    <submittedName>
        <fullName evidence="3">MerR family transcriptional regulator</fullName>
    </submittedName>
</protein>
<dbReference type="PROSITE" id="PS50937">
    <property type="entry name" value="HTH_MERR_2"/>
    <property type="match status" value="1"/>
</dbReference>
<dbReference type="PANTHER" id="PTHR30204:SF97">
    <property type="entry name" value="MERR FAMILY REGULATORY PROTEIN"/>
    <property type="match status" value="1"/>
</dbReference>
<dbReference type="EMBL" id="JAAXOO010000007">
    <property type="protein sequence ID" value="NKY36442.1"/>
    <property type="molecule type" value="Genomic_DNA"/>
</dbReference>
<dbReference type="SMART" id="SM00422">
    <property type="entry name" value="HTH_MERR"/>
    <property type="match status" value="1"/>
</dbReference>
<dbReference type="Gene3D" id="1.10.1660.10">
    <property type="match status" value="1"/>
</dbReference>
<dbReference type="PRINTS" id="PR00040">
    <property type="entry name" value="HTHMERR"/>
</dbReference>
<dbReference type="Proteomes" id="UP000565715">
    <property type="component" value="Unassembled WGS sequence"/>
</dbReference>
<dbReference type="AlphaFoldDB" id="A0A846XKB0"/>
<reference evidence="3 4" key="1">
    <citation type="submission" date="2020-04" db="EMBL/GenBank/DDBJ databases">
        <title>MicrobeNet Type strains.</title>
        <authorList>
            <person name="Nicholson A.C."/>
        </authorList>
    </citation>
    <scope>NUCLEOTIDE SEQUENCE [LARGE SCALE GENOMIC DNA]</scope>
    <source>
        <strain evidence="3 4">DSM 45078</strain>
    </source>
</reference>
<dbReference type="SUPFAM" id="SSF46955">
    <property type="entry name" value="Putative DNA-binding domain"/>
    <property type="match status" value="1"/>
</dbReference>
<keyword evidence="4" id="KW-1185">Reference proteome</keyword>
<dbReference type="InterPro" id="IPR009061">
    <property type="entry name" value="DNA-bd_dom_put_sf"/>
</dbReference>
<dbReference type="GO" id="GO:0003700">
    <property type="term" value="F:DNA-binding transcription factor activity"/>
    <property type="evidence" value="ECO:0007669"/>
    <property type="project" value="InterPro"/>
</dbReference>
<evidence type="ECO:0000313" key="4">
    <source>
        <dbReference type="Proteomes" id="UP000565715"/>
    </source>
</evidence>
<dbReference type="InterPro" id="IPR000551">
    <property type="entry name" value="MerR-type_HTH_dom"/>
</dbReference>
<evidence type="ECO:0000256" key="1">
    <source>
        <dbReference type="ARBA" id="ARBA00023125"/>
    </source>
</evidence>
<keyword evidence="1" id="KW-0238">DNA-binding</keyword>
<dbReference type="GO" id="GO:0003677">
    <property type="term" value="F:DNA binding"/>
    <property type="evidence" value="ECO:0007669"/>
    <property type="project" value="UniProtKB-KW"/>
</dbReference>
<evidence type="ECO:0000259" key="2">
    <source>
        <dbReference type="PROSITE" id="PS50937"/>
    </source>
</evidence>
<dbReference type="Pfam" id="PF13411">
    <property type="entry name" value="MerR_1"/>
    <property type="match status" value="1"/>
</dbReference>
<accession>A0A846XKB0</accession>
<dbReference type="InterPro" id="IPR047057">
    <property type="entry name" value="MerR_fam"/>
</dbReference>
<dbReference type="PROSITE" id="PS00552">
    <property type="entry name" value="HTH_MERR_1"/>
    <property type="match status" value="1"/>
</dbReference>